<feature type="domain" description="Putative type VI secretion system Rhs element associated Vgr" evidence="4">
    <location>
        <begin position="558"/>
        <end position="661"/>
    </location>
</feature>
<feature type="domain" description="DUF2345" evidence="3">
    <location>
        <begin position="701"/>
        <end position="850"/>
    </location>
</feature>
<dbReference type="AlphaFoldDB" id="A0AAE8T704"/>
<sequence>MIDRQANDKSLTFRDIFQAIHRGMMQRGRLLMLHTPLGENTLIPLRAQGWSKVGRGYGWVVDVASTRNDIDGRELMHQQVSLSIQQFTQIYADVEYRAVHGFVRRFGSIGYDGGLSLYQLEFQSALFFLEYARDENQWFDMTAREIVSDLLNKYPQLQGRFRFALTRQPVKRSYTRQSETDLNFLHRILESEGWYFYWDHAPTRHDDHFKGSTLVVVDSVWSLPEARRAEFYRGGESDGTDGLTRWATMQIAQSMTYASTSTNYKNIEYPYSILRERDLSTVTYTVRQYRSDEVRSVPAAPMEVFESLSYGYPDSLAGDRHAKIRTEAWDSAACRYYGLGGMRWTDAGMRFTLENHPRHASADPNDREFVAIEVRSVIENNIPIGHGAAYPLSLQDMLATVKAIHGNRFDSQAHIVDGARGFYLVEIEAQRTDLPYRSPLQHKKPDMHTEHALVCAPGNEEAWTDGRNRIYVRFRWDRRSKPGDSRTSPPLLSLQADTGNGYGSVHVPRAGEWVIVGFWGNDCDRPYVLGRLYGSTSSPQWHDNALLSGFRSRGFGNTGYFNSIVQDDATHQGGQRFTSYSNGGYSLIHQGYLIQHEGNVRGRYVGMGIKIHTDDYLAVGANKGALITTYHRHYDGEQLDVTEVCRQIIGSTALMKSLSEASERSQAGSMRTGHEALSLFVDSMRRPVTPQPMGGRTANGGTGTANAFKEPLIAIAGPAGISASTQKSIHYTADRNINLVSCRDTNIASGQSLNVAARELVSLFAQNGGMQFVANKGDVRTATHTGAIELLAQAAIKLLSIADKIEMGAKGEILMTAGGAYIRLKGGDIELHAPGKLDFKGASFSFDGPKRLDYPLPVLATNEVYSGWFKAVDHAGRPVAGIRYRIQHADGSRVYYGYTDEEGRTLAVTAALADQLHVVWDPDQFDESGAGDEVLTC</sequence>
<dbReference type="EMBL" id="UARD01000059">
    <property type="protein sequence ID" value="SQA61123.1"/>
    <property type="molecule type" value="Genomic_DNA"/>
</dbReference>
<organism evidence="5 6">
    <name type="scientific">Burkholderia cepacia</name>
    <name type="common">Pseudomonas cepacia</name>
    <dbReference type="NCBI Taxonomy" id="292"/>
    <lineage>
        <taxon>Bacteria</taxon>
        <taxon>Pseudomonadati</taxon>
        <taxon>Pseudomonadota</taxon>
        <taxon>Betaproteobacteria</taxon>
        <taxon>Burkholderiales</taxon>
        <taxon>Burkholderiaceae</taxon>
        <taxon>Burkholderia</taxon>
        <taxon>Burkholderia cepacia complex</taxon>
    </lineage>
</organism>
<dbReference type="Gene3D" id="2.30.110.50">
    <property type="match status" value="1"/>
</dbReference>
<dbReference type="SUPFAM" id="SSF69255">
    <property type="entry name" value="gp5 N-terminal domain-like"/>
    <property type="match status" value="1"/>
</dbReference>
<dbReference type="InterPro" id="IPR017847">
    <property type="entry name" value="T6SS_RhsGE_Vgr_subset"/>
</dbReference>
<evidence type="ECO:0000313" key="6">
    <source>
        <dbReference type="Proteomes" id="UP000250416"/>
    </source>
</evidence>
<comment type="similarity">
    <text evidence="1">Belongs to the VgrG protein family.</text>
</comment>
<dbReference type="Pfam" id="PF10106">
    <property type="entry name" value="DUF2345"/>
    <property type="match status" value="1"/>
</dbReference>
<dbReference type="InterPro" id="IPR037026">
    <property type="entry name" value="Vgr_OB-fold_dom_sf"/>
</dbReference>
<dbReference type="Gene3D" id="3.55.50.10">
    <property type="entry name" value="Baseplate protein-like domains"/>
    <property type="match status" value="1"/>
</dbReference>
<evidence type="ECO:0000259" key="4">
    <source>
        <dbReference type="Pfam" id="PF13296"/>
    </source>
</evidence>
<dbReference type="InterPro" id="IPR018769">
    <property type="entry name" value="VgrG2_DUF2345"/>
</dbReference>
<evidence type="ECO:0000256" key="1">
    <source>
        <dbReference type="ARBA" id="ARBA00005558"/>
    </source>
</evidence>
<dbReference type="Gene3D" id="4.10.220.110">
    <property type="match status" value="1"/>
</dbReference>
<dbReference type="InterPro" id="IPR006533">
    <property type="entry name" value="T6SS_Vgr_RhsGE"/>
</dbReference>
<protein>
    <submittedName>
        <fullName evidence="5">Rhs element Vgr protein</fullName>
    </submittedName>
</protein>
<dbReference type="InterPro" id="IPR006531">
    <property type="entry name" value="Gp5/Vgr_OB"/>
</dbReference>
<dbReference type="Pfam" id="PF05954">
    <property type="entry name" value="Phage_GPD"/>
    <property type="match status" value="1"/>
</dbReference>
<name>A0AAE8T704_BURCE</name>
<dbReference type="Gene3D" id="2.40.50.230">
    <property type="entry name" value="Gp5 N-terminal domain"/>
    <property type="match status" value="1"/>
</dbReference>
<reference evidence="5 6" key="1">
    <citation type="submission" date="2018-06" db="EMBL/GenBank/DDBJ databases">
        <authorList>
            <consortium name="Pathogen Informatics"/>
            <person name="Doyle S."/>
        </authorList>
    </citation>
    <scope>NUCLEOTIDE SEQUENCE [LARGE SCALE GENOMIC DNA]</scope>
    <source>
        <strain evidence="5 6">NCTC10661</strain>
    </source>
</reference>
<accession>A0AAE8T704</accession>
<evidence type="ECO:0000313" key="5">
    <source>
        <dbReference type="EMBL" id="SQA61123.1"/>
    </source>
</evidence>
<dbReference type="Pfam" id="PF04717">
    <property type="entry name" value="Phage_base_V"/>
    <property type="match status" value="1"/>
</dbReference>
<dbReference type="SUPFAM" id="SSF69279">
    <property type="entry name" value="Phage tail proteins"/>
    <property type="match status" value="2"/>
</dbReference>
<comment type="caution">
    <text evidence="5">The sequence shown here is derived from an EMBL/GenBank/DDBJ whole genome shotgun (WGS) entry which is preliminary data.</text>
</comment>
<evidence type="ECO:0000259" key="3">
    <source>
        <dbReference type="Pfam" id="PF10106"/>
    </source>
</evidence>
<dbReference type="Proteomes" id="UP000250416">
    <property type="component" value="Unassembled WGS sequence"/>
</dbReference>
<proteinExistence type="inferred from homology"/>
<feature type="domain" description="Gp5/Type VI secretion system Vgr protein OB-fold" evidence="2">
    <location>
        <begin position="490"/>
        <end position="533"/>
    </location>
</feature>
<dbReference type="RefSeq" id="WP_111999361.1">
    <property type="nucleotide sequence ID" value="NZ_CADEUP010000004.1"/>
</dbReference>
<dbReference type="Pfam" id="PF13296">
    <property type="entry name" value="T6SS_Vgr"/>
    <property type="match status" value="1"/>
</dbReference>
<gene>
    <name evidence="5" type="ORF">NCTC10661_06944</name>
</gene>
<dbReference type="InterPro" id="IPR028244">
    <property type="entry name" value="T6SS_Rhs_Vgr_dom"/>
</dbReference>
<dbReference type="NCBIfam" id="TIGR03361">
    <property type="entry name" value="VI_Rhs_Vgr"/>
    <property type="match status" value="1"/>
</dbReference>
<dbReference type="NCBIfam" id="TIGR01646">
    <property type="entry name" value="vgr_GE"/>
    <property type="match status" value="1"/>
</dbReference>
<evidence type="ECO:0000259" key="2">
    <source>
        <dbReference type="Pfam" id="PF04717"/>
    </source>
</evidence>